<protein>
    <submittedName>
        <fullName evidence="1">OLC1v1030502C1</fullName>
    </submittedName>
</protein>
<organism evidence="1 2">
    <name type="scientific">Oldenlandia corymbosa var. corymbosa</name>
    <dbReference type="NCBI Taxonomy" id="529605"/>
    <lineage>
        <taxon>Eukaryota</taxon>
        <taxon>Viridiplantae</taxon>
        <taxon>Streptophyta</taxon>
        <taxon>Embryophyta</taxon>
        <taxon>Tracheophyta</taxon>
        <taxon>Spermatophyta</taxon>
        <taxon>Magnoliopsida</taxon>
        <taxon>eudicotyledons</taxon>
        <taxon>Gunneridae</taxon>
        <taxon>Pentapetalae</taxon>
        <taxon>asterids</taxon>
        <taxon>lamiids</taxon>
        <taxon>Gentianales</taxon>
        <taxon>Rubiaceae</taxon>
        <taxon>Rubioideae</taxon>
        <taxon>Spermacoceae</taxon>
        <taxon>Hedyotis-Oldenlandia complex</taxon>
        <taxon>Oldenlandia</taxon>
    </lineage>
</organism>
<dbReference type="PANTHER" id="PTHR33710">
    <property type="entry name" value="BNAC02G09200D PROTEIN"/>
    <property type="match status" value="1"/>
</dbReference>
<evidence type="ECO:0000313" key="2">
    <source>
        <dbReference type="Proteomes" id="UP001161247"/>
    </source>
</evidence>
<dbReference type="InterPro" id="IPR036691">
    <property type="entry name" value="Endo/exonu/phosph_ase_sf"/>
</dbReference>
<dbReference type="AlphaFoldDB" id="A0AAV1CH22"/>
<evidence type="ECO:0000313" key="1">
    <source>
        <dbReference type="EMBL" id="CAI9094715.1"/>
    </source>
</evidence>
<name>A0AAV1CH22_OLDCO</name>
<dbReference type="SUPFAM" id="SSF56219">
    <property type="entry name" value="DNase I-like"/>
    <property type="match status" value="1"/>
</dbReference>
<sequence>MSNIFYADESYAAGDGGRRSRFCQLQGELDMDRGEEHRELGGSANHRRRRRSLKELKGTWWGFEWSGGGGGAWLSVVDLNYIEGAILDASKGVVLIRDINQNIGEEDKWGGGCGETRGREWLKHMLRRLGLREVRSQGVWCSWSIGREGAGEVRERLDRDFANEAWEGIYPRAILNNLSIMRSDHGPLLLDMYPNQSRGVRLRQFEAFWVRYEAARLIVKRCWRENGDNTVLGLNRKSNSVFRHLWNWHSQSVGAPDRRIIQLMKEMGSRTMCF</sequence>
<accession>A0AAV1CH22</accession>
<dbReference type="Proteomes" id="UP001161247">
    <property type="component" value="Chromosome 2"/>
</dbReference>
<dbReference type="PANTHER" id="PTHR33710:SF71">
    <property type="entry name" value="ENDONUCLEASE_EXONUCLEASE_PHOSPHATASE DOMAIN-CONTAINING PROTEIN"/>
    <property type="match status" value="1"/>
</dbReference>
<reference evidence="1" key="1">
    <citation type="submission" date="2023-03" db="EMBL/GenBank/DDBJ databases">
        <authorList>
            <person name="Julca I."/>
        </authorList>
    </citation>
    <scope>NUCLEOTIDE SEQUENCE</scope>
</reference>
<dbReference type="EMBL" id="OX459119">
    <property type="protein sequence ID" value="CAI9094715.1"/>
    <property type="molecule type" value="Genomic_DNA"/>
</dbReference>
<proteinExistence type="predicted"/>
<gene>
    <name evidence="1" type="ORF">OLC1_LOCUS5818</name>
</gene>
<keyword evidence="2" id="KW-1185">Reference proteome</keyword>